<dbReference type="RefSeq" id="WP_225430717.1">
    <property type="nucleotide sequence ID" value="NZ_CP031198.1"/>
</dbReference>
<gene>
    <name evidence="2" type="ORF">UCCLBBS449_1593</name>
    <name evidence="3" type="ORF">UCCLBBS449_1665</name>
</gene>
<accession>A0A5B7Y335</accession>
<dbReference type="InterPro" id="IPR001387">
    <property type="entry name" value="Cro/C1-type_HTH"/>
</dbReference>
<name>A0A5B7Y335_LEVBR</name>
<evidence type="ECO:0000313" key="3">
    <source>
        <dbReference type="EMBL" id="QCZ53600.1"/>
    </source>
</evidence>
<dbReference type="Proteomes" id="UP000307074">
    <property type="component" value="Chromosome"/>
</dbReference>
<dbReference type="CDD" id="cd00093">
    <property type="entry name" value="HTH_XRE"/>
    <property type="match status" value="1"/>
</dbReference>
<dbReference type="GO" id="GO:0003677">
    <property type="term" value="F:DNA binding"/>
    <property type="evidence" value="ECO:0007669"/>
    <property type="project" value="InterPro"/>
</dbReference>
<dbReference type="Gene3D" id="1.10.260.40">
    <property type="entry name" value="lambda repressor-like DNA-binding domains"/>
    <property type="match status" value="1"/>
</dbReference>
<sequence length="81" mass="9479">MYQVNLNLIRQTRKSKGYSMQYMAKCLEISGKSNYFQREKGTVPFKATELQQVADILGLNYKKILVKTFRKSNIKRPEEVS</sequence>
<proteinExistence type="predicted"/>
<dbReference type="PROSITE" id="PS50943">
    <property type="entry name" value="HTH_CROC1"/>
    <property type="match status" value="1"/>
</dbReference>
<organism evidence="2 4">
    <name type="scientific">Levilactobacillus brevis</name>
    <name type="common">Lactobacillus brevis</name>
    <dbReference type="NCBI Taxonomy" id="1580"/>
    <lineage>
        <taxon>Bacteria</taxon>
        <taxon>Bacillati</taxon>
        <taxon>Bacillota</taxon>
        <taxon>Bacilli</taxon>
        <taxon>Lactobacillales</taxon>
        <taxon>Lactobacillaceae</taxon>
        <taxon>Levilactobacillus</taxon>
    </lineage>
</organism>
<evidence type="ECO:0000259" key="1">
    <source>
        <dbReference type="PROSITE" id="PS50943"/>
    </source>
</evidence>
<evidence type="ECO:0000313" key="2">
    <source>
        <dbReference type="EMBL" id="QCZ53529.1"/>
    </source>
</evidence>
<evidence type="ECO:0000313" key="4">
    <source>
        <dbReference type="Proteomes" id="UP000307074"/>
    </source>
</evidence>
<protein>
    <submittedName>
        <fullName evidence="2">Prophage cro-repressor</fullName>
    </submittedName>
</protein>
<dbReference type="EMBL" id="CP031198">
    <property type="protein sequence ID" value="QCZ53529.1"/>
    <property type="molecule type" value="Genomic_DNA"/>
</dbReference>
<reference evidence="2 4" key="1">
    <citation type="submission" date="2018-07" db="EMBL/GenBank/DDBJ databases">
        <authorList>
            <person name="Feyereisen M."/>
        </authorList>
    </citation>
    <scope>NUCLEOTIDE SEQUENCE [LARGE SCALE GENOMIC DNA]</scope>
    <source>
        <strain evidence="2 4">UCCLBBS449</strain>
    </source>
</reference>
<feature type="domain" description="HTH cro/C1-type" evidence="1">
    <location>
        <begin position="9"/>
        <end position="64"/>
    </location>
</feature>
<dbReference type="InterPro" id="IPR010982">
    <property type="entry name" value="Lambda_DNA-bd_dom_sf"/>
</dbReference>
<dbReference type="SUPFAM" id="SSF47413">
    <property type="entry name" value="lambda repressor-like DNA-binding domains"/>
    <property type="match status" value="1"/>
</dbReference>
<dbReference type="EMBL" id="CP031198">
    <property type="protein sequence ID" value="QCZ53600.1"/>
    <property type="molecule type" value="Genomic_DNA"/>
</dbReference>
<dbReference type="AlphaFoldDB" id="A0A5B7Y335"/>